<evidence type="ECO:0000259" key="2">
    <source>
        <dbReference type="Pfam" id="PF13464"/>
    </source>
</evidence>
<name>A0A370K415_9GAMM</name>
<evidence type="ECO:0000313" key="3">
    <source>
        <dbReference type="EMBL" id="RDI97391.1"/>
    </source>
</evidence>
<dbReference type="InterPro" id="IPR025194">
    <property type="entry name" value="RodZ-like_C"/>
</dbReference>
<proteinExistence type="predicted"/>
<feature type="domain" description="Cytoskeleton protein RodZ-like C-terminal" evidence="2">
    <location>
        <begin position="271"/>
        <end position="341"/>
    </location>
</feature>
<gene>
    <name evidence="3" type="ORF">DVT68_16700</name>
</gene>
<feature type="region of interest" description="Disordered" evidence="1">
    <location>
        <begin position="197"/>
        <end position="263"/>
    </location>
</feature>
<comment type="caution">
    <text evidence="3">The sequence shown here is derived from an EMBL/GenBank/DDBJ whole genome shotgun (WGS) entry which is preliminary data.</text>
</comment>
<evidence type="ECO:0000256" key="1">
    <source>
        <dbReference type="SAM" id="MobiDB-lite"/>
    </source>
</evidence>
<reference evidence="3 4" key="1">
    <citation type="submission" date="2018-07" db="EMBL/GenBank/DDBJ databases">
        <title>Dyella solisilvae sp. nov., isolated from the pine and broad-leaved mixed forest soil.</title>
        <authorList>
            <person name="Gao Z."/>
            <person name="Qiu L."/>
        </authorList>
    </citation>
    <scope>NUCLEOTIDE SEQUENCE [LARGE SCALE GENOMIC DNA]</scope>
    <source>
        <strain evidence="3 4">DHG54</strain>
    </source>
</reference>
<evidence type="ECO:0000313" key="4">
    <source>
        <dbReference type="Proteomes" id="UP000254711"/>
    </source>
</evidence>
<dbReference type="InterPro" id="IPR050400">
    <property type="entry name" value="Bact_Cytoskel_RodZ"/>
</dbReference>
<keyword evidence="4" id="KW-1185">Reference proteome</keyword>
<sequence>MTSEQSPLTHSGDHALPLTETPDAIMETEHSSLETITGSLGGRLRAVREARGLDVESCAHALRLPVRVVRQLESNDYSGIDYHVYLGGYLTKYARYLGMDEAEVKGELERIKPSEPTLVATGGISHSRYLLENYARAATYVVLTAAIVVPTIWLGVRGTLDRDPSHLAPLDAAPVAQVDAPAAASTVASVVAPAGTPAANEAGSNSDAAVASAPAASPQPATAAPAATPAPDQQPLMASMAPFPNLGSDAAHPAQPASATTSVGSGAHSLVLSLQGASWVEVTTKDGSRLEYGLLPAGSTKTYHSDQPLEVRIGNATGAQVTLDGQPMALDSFRHSNVAHFRIEVRDGKAAPTGV</sequence>
<organism evidence="3 4">
    <name type="scientific">Dyella solisilvae</name>
    <dbReference type="NCBI Taxonomy" id="1920168"/>
    <lineage>
        <taxon>Bacteria</taxon>
        <taxon>Pseudomonadati</taxon>
        <taxon>Pseudomonadota</taxon>
        <taxon>Gammaproteobacteria</taxon>
        <taxon>Lysobacterales</taxon>
        <taxon>Rhodanobacteraceae</taxon>
        <taxon>Dyella</taxon>
    </lineage>
</organism>
<dbReference type="Proteomes" id="UP000254711">
    <property type="component" value="Unassembled WGS sequence"/>
</dbReference>
<accession>A0A370K415</accession>
<dbReference type="PANTHER" id="PTHR34475:SF1">
    <property type="entry name" value="CYTOSKELETON PROTEIN RODZ"/>
    <property type="match status" value="1"/>
</dbReference>
<dbReference type="Gene3D" id="1.10.260.40">
    <property type="entry name" value="lambda repressor-like DNA-binding domains"/>
    <property type="match status" value="1"/>
</dbReference>
<dbReference type="GO" id="GO:0003677">
    <property type="term" value="F:DNA binding"/>
    <property type="evidence" value="ECO:0007669"/>
    <property type="project" value="InterPro"/>
</dbReference>
<dbReference type="InterPro" id="IPR010982">
    <property type="entry name" value="Lambda_DNA-bd_dom_sf"/>
</dbReference>
<dbReference type="Pfam" id="PF13413">
    <property type="entry name" value="HTH_25"/>
    <property type="match status" value="1"/>
</dbReference>
<dbReference type="Pfam" id="PF13464">
    <property type="entry name" value="RodZ_C"/>
    <property type="match status" value="1"/>
</dbReference>
<dbReference type="AlphaFoldDB" id="A0A370K415"/>
<protein>
    <submittedName>
        <fullName evidence="3">Helix-turn-helix domain-containing protein</fullName>
    </submittedName>
</protein>
<feature type="compositionally biased region" description="Low complexity" evidence="1">
    <location>
        <begin position="206"/>
        <end position="235"/>
    </location>
</feature>
<dbReference type="EMBL" id="QQSY01000005">
    <property type="protein sequence ID" value="RDI97391.1"/>
    <property type="molecule type" value="Genomic_DNA"/>
</dbReference>
<dbReference type="OrthoDB" id="9790252at2"/>
<dbReference type="PANTHER" id="PTHR34475">
    <property type="match status" value="1"/>
</dbReference>